<dbReference type="CDD" id="cd00275">
    <property type="entry name" value="C2_PLC_like"/>
    <property type="match status" value="1"/>
</dbReference>
<keyword evidence="3 5" id="KW-0442">Lipid degradation</keyword>
<feature type="domain" description="C2" evidence="6">
    <location>
        <begin position="88"/>
        <end position="216"/>
    </location>
</feature>
<evidence type="ECO:0000256" key="4">
    <source>
        <dbReference type="ARBA" id="ARBA00023098"/>
    </source>
</evidence>
<dbReference type="Gene3D" id="3.20.20.190">
    <property type="entry name" value="Phosphatidylinositol (PI) phosphodiesterase"/>
    <property type="match status" value="1"/>
</dbReference>
<keyword evidence="2 5" id="KW-0378">Hydrolase</keyword>
<proteinExistence type="predicted"/>
<dbReference type="EC" id="3.1.4.11" evidence="1 5"/>
<name>A0A9N8W118_9GLOM</name>
<dbReference type="PRINTS" id="PR00390">
    <property type="entry name" value="PHPHLIPASEC"/>
</dbReference>
<dbReference type="AlphaFoldDB" id="A0A9N8W118"/>
<dbReference type="InterPro" id="IPR001711">
    <property type="entry name" value="PLipase_C_Pinositol-sp_Y"/>
</dbReference>
<keyword evidence="4 5" id="KW-0443">Lipid metabolism</keyword>
<dbReference type="SUPFAM" id="SSF51695">
    <property type="entry name" value="PLC-like phosphodiesterases"/>
    <property type="match status" value="1"/>
</dbReference>
<dbReference type="GO" id="GO:0016042">
    <property type="term" value="P:lipid catabolic process"/>
    <property type="evidence" value="ECO:0007669"/>
    <property type="project" value="UniProtKB-KW"/>
</dbReference>
<dbReference type="SMART" id="SM00149">
    <property type="entry name" value="PLCYc"/>
    <property type="match status" value="1"/>
</dbReference>
<dbReference type="PANTHER" id="PTHR10336:SF36">
    <property type="entry name" value="1-PHOSPHATIDYLINOSITOL 4,5-BISPHOSPHATE PHOSPHODIESTERASE BETA-4"/>
    <property type="match status" value="1"/>
</dbReference>
<dbReference type="OrthoDB" id="269822at2759"/>
<dbReference type="Pfam" id="PF00168">
    <property type="entry name" value="C2"/>
    <property type="match status" value="1"/>
</dbReference>
<gene>
    <name evidence="8" type="ORF">AMORRO_LOCUS1734</name>
</gene>
<sequence>MSSFTERAASRLLKSEKKDFILHNTRHLSRVYPSGFRINSSNFEPHHQWAVGNQLVALNWQTFDLGMQINQAMFAVNGRCGYVLKPESLRNPEMIARSATLRRSPRNLTIEIISAQQLPRPKDAVKGEVIDPFVEVELLVPGVDAVKKRTSTITDNGFNPTWKETLRFSIDFEETSLVFLRFIVWDEDARGTDFIASYCISVASLQLGYRHVPLNDFNGEQYLFTTLYIRSSIDDENGAKINPPHSHIFK</sequence>
<dbReference type="InterPro" id="IPR001192">
    <property type="entry name" value="PI-PLC_fam"/>
</dbReference>
<evidence type="ECO:0000259" key="6">
    <source>
        <dbReference type="PROSITE" id="PS50004"/>
    </source>
</evidence>
<dbReference type="InterPro" id="IPR000008">
    <property type="entry name" value="C2_dom"/>
</dbReference>
<keyword evidence="9" id="KW-1185">Reference proteome</keyword>
<dbReference type="GO" id="GO:0048015">
    <property type="term" value="P:phosphatidylinositol-mediated signaling"/>
    <property type="evidence" value="ECO:0007669"/>
    <property type="project" value="TreeGrafter"/>
</dbReference>
<comment type="catalytic activity">
    <reaction evidence="5">
        <text>a 1,2-diacyl-sn-glycero-3-phospho-(1D-myo-inositol-4,5-bisphosphate) + H2O = 1D-myo-inositol 1,4,5-trisphosphate + a 1,2-diacyl-sn-glycerol + H(+)</text>
        <dbReference type="Rhea" id="RHEA:33179"/>
        <dbReference type="ChEBI" id="CHEBI:15377"/>
        <dbReference type="ChEBI" id="CHEBI:15378"/>
        <dbReference type="ChEBI" id="CHEBI:17815"/>
        <dbReference type="ChEBI" id="CHEBI:58456"/>
        <dbReference type="ChEBI" id="CHEBI:203600"/>
        <dbReference type="EC" id="3.1.4.11"/>
    </reaction>
</comment>
<dbReference type="GO" id="GO:0004435">
    <property type="term" value="F:phosphatidylinositol-4,5-bisphosphate phospholipase C activity"/>
    <property type="evidence" value="ECO:0007669"/>
    <property type="project" value="UniProtKB-EC"/>
</dbReference>
<evidence type="ECO:0000256" key="3">
    <source>
        <dbReference type="ARBA" id="ARBA00022963"/>
    </source>
</evidence>
<dbReference type="Proteomes" id="UP000789342">
    <property type="component" value="Unassembled WGS sequence"/>
</dbReference>
<dbReference type="PROSITE" id="PS50004">
    <property type="entry name" value="C2"/>
    <property type="match status" value="1"/>
</dbReference>
<feature type="domain" description="PI-PLC Y-box" evidence="7">
    <location>
        <begin position="1"/>
        <end position="90"/>
    </location>
</feature>
<dbReference type="PANTHER" id="PTHR10336">
    <property type="entry name" value="PHOSPHOINOSITIDE-SPECIFIC PHOSPHOLIPASE C FAMILY PROTEIN"/>
    <property type="match status" value="1"/>
</dbReference>
<protein>
    <recommendedName>
        <fullName evidence="1 5">Phosphoinositide phospholipase C</fullName>
        <ecNumber evidence="1 5">3.1.4.11</ecNumber>
    </recommendedName>
</protein>
<evidence type="ECO:0000313" key="8">
    <source>
        <dbReference type="EMBL" id="CAG8468305.1"/>
    </source>
</evidence>
<organism evidence="8 9">
    <name type="scientific">Acaulospora morrowiae</name>
    <dbReference type="NCBI Taxonomy" id="94023"/>
    <lineage>
        <taxon>Eukaryota</taxon>
        <taxon>Fungi</taxon>
        <taxon>Fungi incertae sedis</taxon>
        <taxon>Mucoromycota</taxon>
        <taxon>Glomeromycotina</taxon>
        <taxon>Glomeromycetes</taxon>
        <taxon>Diversisporales</taxon>
        <taxon>Acaulosporaceae</taxon>
        <taxon>Acaulospora</taxon>
    </lineage>
</organism>
<dbReference type="Pfam" id="PF00387">
    <property type="entry name" value="PI-PLC-Y"/>
    <property type="match status" value="1"/>
</dbReference>
<evidence type="ECO:0000256" key="2">
    <source>
        <dbReference type="ARBA" id="ARBA00022801"/>
    </source>
</evidence>
<reference evidence="8" key="1">
    <citation type="submission" date="2021-06" db="EMBL/GenBank/DDBJ databases">
        <authorList>
            <person name="Kallberg Y."/>
            <person name="Tangrot J."/>
            <person name="Rosling A."/>
        </authorList>
    </citation>
    <scope>NUCLEOTIDE SEQUENCE</scope>
    <source>
        <strain evidence="8">CL551</strain>
    </source>
</reference>
<dbReference type="InterPro" id="IPR017946">
    <property type="entry name" value="PLC-like_Pdiesterase_TIM-brl"/>
</dbReference>
<dbReference type="SUPFAM" id="SSF49562">
    <property type="entry name" value="C2 domain (Calcium/lipid-binding domain, CaLB)"/>
    <property type="match status" value="1"/>
</dbReference>
<evidence type="ECO:0000313" key="9">
    <source>
        <dbReference type="Proteomes" id="UP000789342"/>
    </source>
</evidence>
<dbReference type="PROSITE" id="PS50008">
    <property type="entry name" value="PIPLC_Y_DOMAIN"/>
    <property type="match status" value="1"/>
</dbReference>
<evidence type="ECO:0000256" key="5">
    <source>
        <dbReference type="RuleBase" id="RU361133"/>
    </source>
</evidence>
<dbReference type="SMART" id="SM00239">
    <property type="entry name" value="C2"/>
    <property type="match status" value="1"/>
</dbReference>
<comment type="caution">
    <text evidence="8">The sequence shown here is derived from an EMBL/GenBank/DDBJ whole genome shotgun (WGS) entry which is preliminary data.</text>
</comment>
<dbReference type="EMBL" id="CAJVPV010000664">
    <property type="protein sequence ID" value="CAG8468305.1"/>
    <property type="molecule type" value="Genomic_DNA"/>
</dbReference>
<dbReference type="InterPro" id="IPR035892">
    <property type="entry name" value="C2_domain_sf"/>
</dbReference>
<accession>A0A9N8W118</accession>
<evidence type="ECO:0000259" key="7">
    <source>
        <dbReference type="PROSITE" id="PS50008"/>
    </source>
</evidence>
<dbReference type="Gene3D" id="2.60.40.150">
    <property type="entry name" value="C2 domain"/>
    <property type="match status" value="1"/>
</dbReference>
<evidence type="ECO:0000256" key="1">
    <source>
        <dbReference type="ARBA" id="ARBA00012368"/>
    </source>
</evidence>
<dbReference type="GO" id="GO:0051209">
    <property type="term" value="P:release of sequestered calcium ion into cytosol"/>
    <property type="evidence" value="ECO:0007669"/>
    <property type="project" value="TreeGrafter"/>
</dbReference>